<dbReference type="PANTHER" id="PTHR41349:SF1">
    <property type="entry name" value="PROTEIN CBG08683"/>
    <property type="match status" value="1"/>
</dbReference>
<keyword evidence="3" id="KW-1185">Reference proteome</keyword>
<evidence type="ECO:0000259" key="1">
    <source>
        <dbReference type="Pfam" id="PF03372"/>
    </source>
</evidence>
<sequence>LLLLGSAESLRIMTFNVWNSGRYIHNGLGKIATQIKSINPDAVALQEVRDKDHIEKLVAQLGAGWSGVIHCNLDTAILSRHTIVAGTYAQTDRGMHVRIQLSGSERQVSVWSMHLEYRSYGPYAANNKRVTSELQILAGEMPTTGTSRVQDIVQLLQQPTFIDQINNSKNVPVIVAGDFNVPSDEDWIDANRNEHGGWAIEWPTTKLLRNTSGMRDSFRELYTDPVADPGVTWSVFKYQSEWDYMIPEPEDRIDFIFFRGALRPFSSFTYAGRTPIRQQPLHAVNDWPSDHYSVVTDFEEVSRSEPAPPMKAVDSSFIVKRSTRSNSQQCVPKIVHAFVVNKLDRRRRHRPNPSRFRQ</sequence>
<protein>
    <recommendedName>
        <fullName evidence="1">Endonuclease/exonuclease/phosphatase domain-containing protein</fullName>
    </recommendedName>
</protein>
<evidence type="ECO:0000313" key="3">
    <source>
        <dbReference type="Proteomes" id="UP001432322"/>
    </source>
</evidence>
<comment type="caution">
    <text evidence="2">The sequence shown here is derived from an EMBL/GenBank/DDBJ whole genome shotgun (WGS) entry which is preliminary data.</text>
</comment>
<dbReference type="EMBL" id="BTSY01000004">
    <property type="protein sequence ID" value="GMT24677.1"/>
    <property type="molecule type" value="Genomic_DNA"/>
</dbReference>
<name>A0AAV5W125_9BILA</name>
<dbReference type="Proteomes" id="UP001432322">
    <property type="component" value="Unassembled WGS sequence"/>
</dbReference>
<dbReference type="AlphaFoldDB" id="A0AAV5W125"/>
<feature type="domain" description="Endonuclease/exonuclease/phosphatase" evidence="1">
    <location>
        <begin position="13"/>
        <end position="291"/>
    </location>
</feature>
<proteinExistence type="predicted"/>
<organism evidence="2 3">
    <name type="scientific">Pristionchus fissidentatus</name>
    <dbReference type="NCBI Taxonomy" id="1538716"/>
    <lineage>
        <taxon>Eukaryota</taxon>
        <taxon>Metazoa</taxon>
        <taxon>Ecdysozoa</taxon>
        <taxon>Nematoda</taxon>
        <taxon>Chromadorea</taxon>
        <taxon>Rhabditida</taxon>
        <taxon>Rhabditina</taxon>
        <taxon>Diplogasteromorpha</taxon>
        <taxon>Diplogasteroidea</taxon>
        <taxon>Neodiplogasteridae</taxon>
        <taxon>Pristionchus</taxon>
    </lineage>
</organism>
<dbReference type="Gene3D" id="3.60.10.10">
    <property type="entry name" value="Endonuclease/exonuclease/phosphatase"/>
    <property type="match status" value="1"/>
</dbReference>
<dbReference type="SUPFAM" id="SSF56219">
    <property type="entry name" value="DNase I-like"/>
    <property type="match status" value="1"/>
</dbReference>
<evidence type="ECO:0000313" key="2">
    <source>
        <dbReference type="EMBL" id="GMT24677.1"/>
    </source>
</evidence>
<dbReference type="InterPro" id="IPR036691">
    <property type="entry name" value="Endo/exonu/phosph_ase_sf"/>
</dbReference>
<dbReference type="Pfam" id="PF03372">
    <property type="entry name" value="Exo_endo_phos"/>
    <property type="match status" value="1"/>
</dbReference>
<dbReference type="GO" id="GO:0003824">
    <property type="term" value="F:catalytic activity"/>
    <property type="evidence" value="ECO:0007669"/>
    <property type="project" value="InterPro"/>
</dbReference>
<accession>A0AAV5W125</accession>
<reference evidence="2" key="1">
    <citation type="submission" date="2023-10" db="EMBL/GenBank/DDBJ databases">
        <title>Genome assembly of Pristionchus species.</title>
        <authorList>
            <person name="Yoshida K."/>
            <person name="Sommer R.J."/>
        </authorList>
    </citation>
    <scope>NUCLEOTIDE SEQUENCE</scope>
    <source>
        <strain evidence="2">RS5133</strain>
    </source>
</reference>
<feature type="non-terminal residue" evidence="2">
    <location>
        <position position="1"/>
    </location>
</feature>
<dbReference type="PANTHER" id="PTHR41349">
    <property type="match status" value="1"/>
</dbReference>
<gene>
    <name evidence="2" type="ORF">PFISCL1PPCAC_15974</name>
</gene>
<dbReference type="InterPro" id="IPR005135">
    <property type="entry name" value="Endo/exonuclease/phosphatase"/>
</dbReference>